<evidence type="ECO:0000313" key="2">
    <source>
        <dbReference type="Proteomes" id="UP000236291"/>
    </source>
</evidence>
<reference evidence="1 2" key="2">
    <citation type="journal article" date="2017" name="Front. Plant Sci.">
        <title>Gene Classification and Mining of Molecular Markers Useful in Red Clover (Trifolium pratense) Breeding.</title>
        <authorList>
            <person name="Istvanek J."/>
            <person name="Dluhosova J."/>
            <person name="Dluhos P."/>
            <person name="Patkova L."/>
            <person name="Nedelnik J."/>
            <person name="Repkova J."/>
        </authorList>
    </citation>
    <scope>NUCLEOTIDE SEQUENCE [LARGE SCALE GENOMIC DNA]</scope>
    <source>
        <strain evidence="2">cv. Tatra</strain>
        <tissue evidence="1">Young leaves</tissue>
    </source>
</reference>
<protein>
    <submittedName>
        <fullName evidence="1">Pentatricopeptide repeat-containing protein mitochondrial-like</fullName>
    </submittedName>
</protein>
<dbReference type="STRING" id="57577.A0A2K3NBU8"/>
<proteinExistence type="predicted"/>
<accession>A0A2K3NBU8</accession>
<dbReference type="ExpressionAtlas" id="A0A2K3NBU8">
    <property type="expression patterns" value="baseline"/>
</dbReference>
<dbReference type="EMBL" id="ASHM01018982">
    <property type="protein sequence ID" value="PNY00490.1"/>
    <property type="molecule type" value="Genomic_DNA"/>
</dbReference>
<organism evidence="1 2">
    <name type="scientific">Trifolium pratense</name>
    <name type="common">Red clover</name>
    <dbReference type="NCBI Taxonomy" id="57577"/>
    <lineage>
        <taxon>Eukaryota</taxon>
        <taxon>Viridiplantae</taxon>
        <taxon>Streptophyta</taxon>
        <taxon>Embryophyta</taxon>
        <taxon>Tracheophyta</taxon>
        <taxon>Spermatophyta</taxon>
        <taxon>Magnoliopsida</taxon>
        <taxon>eudicotyledons</taxon>
        <taxon>Gunneridae</taxon>
        <taxon>Pentapetalae</taxon>
        <taxon>rosids</taxon>
        <taxon>fabids</taxon>
        <taxon>Fabales</taxon>
        <taxon>Fabaceae</taxon>
        <taxon>Papilionoideae</taxon>
        <taxon>50 kb inversion clade</taxon>
        <taxon>NPAAA clade</taxon>
        <taxon>Hologalegina</taxon>
        <taxon>IRL clade</taxon>
        <taxon>Trifolieae</taxon>
        <taxon>Trifolium</taxon>
    </lineage>
</organism>
<dbReference type="Proteomes" id="UP000236291">
    <property type="component" value="Unassembled WGS sequence"/>
</dbReference>
<name>A0A2K3NBU8_TRIPR</name>
<dbReference type="Gene3D" id="1.25.40.10">
    <property type="entry name" value="Tetratricopeptide repeat domain"/>
    <property type="match status" value="1"/>
</dbReference>
<reference evidence="1 2" key="1">
    <citation type="journal article" date="2014" name="Am. J. Bot.">
        <title>Genome assembly and annotation for red clover (Trifolium pratense; Fabaceae).</title>
        <authorList>
            <person name="Istvanek J."/>
            <person name="Jaros M."/>
            <person name="Krenek A."/>
            <person name="Repkova J."/>
        </authorList>
    </citation>
    <scope>NUCLEOTIDE SEQUENCE [LARGE SCALE GENOMIC DNA]</scope>
    <source>
        <strain evidence="2">cv. Tatra</strain>
        <tissue evidence="1">Young leaves</tissue>
    </source>
</reference>
<gene>
    <name evidence="1" type="ORF">L195_g023771</name>
</gene>
<dbReference type="InterPro" id="IPR011990">
    <property type="entry name" value="TPR-like_helical_dom_sf"/>
</dbReference>
<evidence type="ECO:0000313" key="1">
    <source>
        <dbReference type="EMBL" id="PNY00490.1"/>
    </source>
</evidence>
<comment type="caution">
    <text evidence="1">The sequence shown here is derived from an EMBL/GenBank/DDBJ whole genome shotgun (WGS) entry which is preliminary data.</text>
</comment>
<sequence>MFTEMVSNGCVPDQLNCDAAVRVYLDNGDPVMAIKVWKCLVDNYREDLEGTANLLVVGLRDNDRVLDAVKYAEHIIGRGIKLTSSTLSKLRQSLVKERKEFVYEELIAKWKAAY</sequence>
<dbReference type="AlphaFoldDB" id="A0A2K3NBU8"/>